<dbReference type="PANTHER" id="PTHR43409">
    <property type="entry name" value="ANAEROBIC MAGNESIUM-PROTOPORPHYRIN IX MONOMETHYL ESTER CYCLASE-RELATED"/>
    <property type="match status" value="1"/>
</dbReference>
<keyword evidence="4" id="KW-0408">Iron</keyword>
<proteinExistence type="predicted"/>
<keyword evidence="2" id="KW-0949">S-adenosyl-L-methionine</keyword>
<comment type="caution">
    <text evidence="8">The sequence shown here is derived from an EMBL/GenBank/DDBJ whole genome shotgun (WGS) entry which is preliminary data.</text>
</comment>
<dbReference type="SFLD" id="SFLDS00029">
    <property type="entry name" value="Radical_SAM"/>
    <property type="match status" value="1"/>
</dbReference>
<dbReference type="Gene3D" id="3.40.50.280">
    <property type="entry name" value="Cobalamin-binding domain"/>
    <property type="match status" value="1"/>
</dbReference>
<dbReference type="PROSITE" id="PS51918">
    <property type="entry name" value="RADICAL_SAM"/>
    <property type="match status" value="1"/>
</dbReference>
<dbReference type="GO" id="GO:0003824">
    <property type="term" value="F:catalytic activity"/>
    <property type="evidence" value="ECO:0007669"/>
    <property type="project" value="InterPro"/>
</dbReference>
<evidence type="ECO:0000256" key="2">
    <source>
        <dbReference type="ARBA" id="ARBA00022691"/>
    </source>
</evidence>
<sequence>MKQVSLIIPKDQNPEKPVVFLGMLYLASYIKNKGVNIKIYDEQLNEATNNINEIIKNSSLVGFTIMTSQLKSAKELSERIHEGNIKIVWGGSHPLLFPKQCLKEDYVDYIVYDEGEETLLELSKQKEIKNIKGLYYKKNNTILKNKPREYIDLNEIRPDWSLINIEKYKHQVPIDGEKRDAFPLHVGRGCPFKCSFCIQTILNKGEHRSLTAENIIREIKEIKAEVFDLEDDNFFMDLNRVREFCRLYKENNFTFKWVGTCRVNYILRMDNDFIKELKECGCILLRMGLESGSQRVLDELINKGIKADDILKAIEKIKPFGISLECSFMVGIPKETIKEQNETFDLIKKIIKSYDKVHIIGAQLYRPYPGAKMYEDAKELGFKEPQSTDEWIEFLNNFGFLDVEQLTWIQNKKQLIKKCKYFAWSQIKPKGKVKPIGLLFRTLFRLRMKIDFYYLGFDIWLYKKLKDLYLSRK</sequence>
<protein>
    <submittedName>
        <fullName evidence="8">Uncharacterized protein</fullName>
    </submittedName>
</protein>
<dbReference type="InterPro" id="IPR007197">
    <property type="entry name" value="rSAM"/>
</dbReference>
<evidence type="ECO:0000313" key="8">
    <source>
        <dbReference type="EMBL" id="KKN76032.1"/>
    </source>
</evidence>
<dbReference type="Pfam" id="PF02310">
    <property type="entry name" value="B12-binding"/>
    <property type="match status" value="1"/>
</dbReference>
<dbReference type="Gene3D" id="3.80.30.20">
    <property type="entry name" value="tm_1862 like domain"/>
    <property type="match status" value="1"/>
</dbReference>
<dbReference type="EMBL" id="LAZR01000300">
    <property type="protein sequence ID" value="KKN76032.1"/>
    <property type="molecule type" value="Genomic_DNA"/>
</dbReference>
<dbReference type="SMART" id="SM00729">
    <property type="entry name" value="Elp3"/>
    <property type="match status" value="1"/>
</dbReference>
<dbReference type="CDD" id="cd02068">
    <property type="entry name" value="radical_SAM_B12_BD"/>
    <property type="match status" value="1"/>
</dbReference>
<feature type="domain" description="Radical SAM core" evidence="7">
    <location>
        <begin position="174"/>
        <end position="410"/>
    </location>
</feature>
<dbReference type="InterPro" id="IPR051198">
    <property type="entry name" value="BchE-like"/>
</dbReference>
<gene>
    <name evidence="8" type="ORF">LCGC14_0374220</name>
</gene>
<dbReference type="GO" id="GO:0051539">
    <property type="term" value="F:4 iron, 4 sulfur cluster binding"/>
    <property type="evidence" value="ECO:0007669"/>
    <property type="project" value="UniProtKB-KW"/>
</dbReference>
<evidence type="ECO:0000259" key="7">
    <source>
        <dbReference type="PROSITE" id="PS51918"/>
    </source>
</evidence>
<dbReference type="Pfam" id="PF04055">
    <property type="entry name" value="Radical_SAM"/>
    <property type="match status" value="1"/>
</dbReference>
<evidence type="ECO:0000256" key="4">
    <source>
        <dbReference type="ARBA" id="ARBA00023004"/>
    </source>
</evidence>
<dbReference type="GO" id="GO:0031419">
    <property type="term" value="F:cobalamin binding"/>
    <property type="evidence" value="ECO:0007669"/>
    <property type="project" value="InterPro"/>
</dbReference>
<dbReference type="SUPFAM" id="SSF102114">
    <property type="entry name" value="Radical SAM enzymes"/>
    <property type="match status" value="1"/>
</dbReference>
<evidence type="ECO:0000256" key="1">
    <source>
        <dbReference type="ARBA" id="ARBA00001966"/>
    </source>
</evidence>
<dbReference type="InterPro" id="IPR023404">
    <property type="entry name" value="rSAM_horseshoe"/>
</dbReference>
<dbReference type="SFLD" id="SFLDG01123">
    <property type="entry name" value="methyltransferase_(Class_B)"/>
    <property type="match status" value="1"/>
</dbReference>
<dbReference type="SFLD" id="SFLDG01082">
    <property type="entry name" value="B12-binding_domain_containing"/>
    <property type="match status" value="1"/>
</dbReference>
<organism evidence="8">
    <name type="scientific">marine sediment metagenome</name>
    <dbReference type="NCBI Taxonomy" id="412755"/>
    <lineage>
        <taxon>unclassified sequences</taxon>
        <taxon>metagenomes</taxon>
        <taxon>ecological metagenomes</taxon>
    </lineage>
</organism>
<dbReference type="InterPro" id="IPR006158">
    <property type="entry name" value="Cobalamin-bd"/>
</dbReference>
<accession>A0A0F9TM81</accession>
<evidence type="ECO:0000256" key="5">
    <source>
        <dbReference type="ARBA" id="ARBA00023014"/>
    </source>
</evidence>
<reference evidence="8" key="1">
    <citation type="journal article" date="2015" name="Nature">
        <title>Complex archaea that bridge the gap between prokaryotes and eukaryotes.</title>
        <authorList>
            <person name="Spang A."/>
            <person name="Saw J.H."/>
            <person name="Jorgensen S.L."/>
            <person name="Zaremba-Niedzwiedzka K."/>
            <person name="Martijn J."/>
            <person name="Lind A.E."/>
            <person name="van Eijk R."/>
            <person name="Schleper C."/>
            <person name="Guy L."/>
            <person name="Ettema T.J."/>
        </authorList>
    </citation>
    <scope>NUCLEOTIDE SEQUENCE</scope>
</reference>
<comment type="cofactor">
    <cofactor evidence="1">
        <name>[4Fe-4S] cluster</name>
        <dbReference type="ChEBI" id="CHEBI:49883"/>
    </cofactor>
</comment>
<dbReference type="InterPro" id="IPR058240">
    <property type="entry name" value="rSAM_sf"/>
</dbReference>
<evidence type="ECO:0000259" key="6">
    <source>
        <dbReference type="PROSITE" id="PS51332"/>
    </source>
</evidence>
<feature type="domain" description="B12-binding" evidence="6">
    <location>
        <begin position="1"/>
        <end position="133"/>
    </location>
</feature>
<keyword evidence="3" id="KW-0479">Metal-binding</keyword>
<dbReference type="PROSITE" id="PS51332">
    <property type="entry name" value="B12_BINDING"/>
    <property type="match status" value="1"/>
</dbReference>
<dbReference type="AlphaFoldDB" id="A0A0F9TM81"/>
<name>A0A0F9TM81_9ZZZZ</name>
<dbReference type="GO" id="GO:0046872">
    <property type="term" value="F:metal ion binding"/>
    <property type="evidence" value="ECO:0007669"/>
    <property type="project" value="UniProtKB-KW"/>
</dbReference>
<keyword evidence="5" id="KW-0411">Iron-sulfur</keyword>
<dbReference type="InterPro" id="IPR034466">
    <property type="entry name" value="Methyltransferase_Class_B"/>
</dbReference>
<dbReference type="CDD" id="cd01335">
    <property type="entry name" value="Radical_SAM"/>
    <property type="match status" value="1"/>
</dbReference>
<evidence type="ECO:0000256" key="3">
    <source>
        <dbReference type="ARBA" id="ARBA00022723"/>
    </source>
</evidence>
<dbReference type="InterPro" id="IPR006638">
    <property type="entry name" value="Elp3/MiaA/NifB-like_rSAM"/>
</dbReference>